<dbReference type="RefSeq" id="WP_162661656.1">
    <property type="nucleotide sequence ID" value="NZ_LR593887.1"/>
</dbReference>
<dbReference type="InterPro" id="IPR011453">
    <property type="entry name" value="DUF1559"/>
</dbReference>
<dbReference type="KEGG" id="tim:GMBLW1_44160"/>
<dbReference type="EMBL" id="LR586016">
    <property type="protein sequence ID" value="VIP04777.1"/>
    <property type="molecule type" value="Genomic_DNA"/>
</dbReference>
<keyword evidence="1" id="KW-0472">Membrane</keyword>
<protein>
    <recommendedName>
        <fullName evidence="2">DUF1559 domain-containing protein</fullName>
    </recommendedName>
</protein>
<dbReference type="NCBIfam" id="TIGR04294">
    <property type="entry name" value="pre_pil_HX9DG"/>
    <property type="match status" value="1"/>
</dbReference>
<dbReference type="Pfam" id="PF07596">
    <property type="entry name" value="SBP_bac_10"/>
    <property type="match status" value="1"/>
</dbReference>
<dbReference type="InterPro" id="IPR012902">
    <property type="entry name" value="N_methyl_site"/>
</dbReference>
<keyword evidence="1" id="KW-0812">Transmembrane</keyword>
<reference evidence="3" key="1">
    <citation type="submission" date="2019-04" db="EMBL/GenBank/DDBJ databases">
        <authorList>
            <consortium name="Science for Life Laboratories"/>
        </authorList>
    </citation>
    <scope>NUCLEOTIDE SEQUENCE</scope>
    <source>
        <strain evidence="3">MBLW1</strain>
    </source>
</reference>
<accession>A0A6C2YTU6</accession>
<feature type="domain" description="DUF1559" evidence="2">
    <location>
        <begin position="34"/>
        <end position="321"/>
    </location>
</feature>
<keyword evidence="1" id="KW-1133">Transmembrane helix</keyword>
<dbReference type="InterPro" id="IPR045584">
    <property type="entry name" value="Pilin-like"/>
</dbReference>
<organism evidence="3">
    <name type="scientific">Tuwongella immobilis</name>
    <dbReference type="NCBI Taxonomy" id="692036"/>
    <lineage>
        <taxon>Bacteria</taxon>
        <taxon>Pseudomonadati</taxon>
        <taxon>Planctomycetota</taxon>
        <taxon>Planctomycetia</taxon>
        <taxon>Gemmatales</taxon>
        <taxon>Gemmataceae</taxon>
        <taxon>Tuwongella</taxon>
    </lineage>
</organism>
<dbReference type="PANTHER" id="PTHR30093">
    <property type="entry name" value="GENERAL SECRETION PATHWAY PROTEIN G"/>
    <property type="match status" value="1"/>
</dbReference>
<sequence length="341" mass="37047">MRANRNRLAFTLIELLVVIAIIAILIGLLLPAVQKVREAAARMSCQNNLKQIGLATHSFENVQNRLPWGTRHGHADSGQSTNGLHQFYGSFLEVLGYIEQDNVSKLYDPAKNYSDTTPNAMGLSNAQVLAMPLKVFSCPSDGKDKGTVTGWGSYSWSGGNNGSDSYSDPASEYFGFPIEGNTGRNSYVPTKNWEGGYHDGAVINSREGRVNFLNITDGTSNTLLAGETAWVLEGWTANGNTVWGAAHYPRSHVSTNVRLNTKKSPSGCNPNIGSGPMRTVVPLTDPTNWINNGCFAFRSPHTGGVNFVFCDGSVKFIRDTISHRVYMSLGSRAKGEVVSDY</sequence>
<dbReference type="Proteomes" id="UP000464378">
    <property type="component" value="Chromosome"/>
</dbReference>
<feature type="transmembrane region" description="Helical" evidence="1">
    <location>
        <begin position="12"/>
        <end position="33"/>
    </location>
</feature>
<evidence type="ECO:0000313" key="4">
    <source>
        <dbReference type="Proteomes" id="UP000464378"/>
    </source>
</evidence>
<dbReference type="PANTHER" id="PTHR30093:SF2">
    <property type="entry name" value="TYPE II SECRETION SYSTEM PROTEIN H"/>
    <property type="match status" value="1"/>
</dbReference>
<dbReference type="SUPFAM" id="SSF54523">
    <property type="entry name" value="Pili subunits"/>
    <property type="match status" value="1"/>
</dbReference>
<dbReference type="EMBL" id="LR593887">
    <property type="protein sequence ID" value="VTS06913.1"/>
    <property type="molecule type" value="Genomic_DNA"/>
</dbReference>
<gene>
    <name evidence="3" type="ORF">GMBLW1_44160</name>
</gene>
<evidence type="ECO:0000259" key="2">
    <source>
        <dbReference type="Pfam" id="PF07596"/>
    </source>
</evidence>
<dbReference type="AlphaFoldDB" id="A0A6C2YTU6"/>
<proteinExistence type="predicted"/>
<dbReference type="InterPro" id="IPR027558">
    <property type="entry name" value="Pre_pil_HX9DG_C"/>
</dbReference>
<dbReference type="Gene3D" id="3.30.700.10">
    <property type="entry name" value="Glycoprotein, Type 4 Pilin"/>
    <property type="match status" value="1"/>
</dbReference>
<dbReference type="NCBIfam" id="TIGR02532">
    <property type="entry name" value="IV_pilin_GFxxxE"/>
    <property type="match status" value="1"/>
</dbReference>
<dbReference type="InParanoid" id="A0A6C2YTU6"/>
<dbReference type="Pfam" id="PF07963">
    <property type="entry name" value="N_methyl"/>
    <property type="match status" value="1"/>
</dbReference>
<keyword evidence="4" id="KW-1185">Reference proteome</keyword>
<name>A0A6C2YTU6_9BACT</name>
<evidence type="ECO:0000313" key="3">
    <source>
        <dbReference type="EMBL" id="VIP04777.1"/>
    </source>
</evidence>
<evidence type="ECO:0000256" key="1">
    <source>
        <dbReference type="SAM" id="Phobius"/>
    </source>
</evidence>